<evidence type="ECO:0000313" key="5">
    <source>
        <dbReference type="Proteomes" id="UP001234354"/>
    </source>
</evidence>
<dbReference type="SUPFAM" id="SSF56214">
    <property type="entry name" value="4'-phosphopantetheinyl transferase"/>
    <property type="match status" value="1"/>
</dbReference>
<comment type="caution">
    <text evidence="4">The sequence shown here is derived from an EMBL/GenBank/DDBJ whole genome shotgun (WGS) entry which is preliminary data.</text>
</comment>
<feature type="domain" description="4'-phosphopantetheinyl transferase" evidence="3">
    <location>
        <begin position="91"/>
        <end position="160"/>
    </location>
</feature>
<dbReference type="GO" id="GO:0019878">
    <property type="term" value="P:lysine biosynthetic process via aminoadipic acid"/>
    <property type="evidence" value="ECO:0007669"/>
    <property type="project" value="TreeGrafter"/>
</dbReference>
<protein>
    <submittedName>
        <fullName evidence="4">4'-phosphopantetheinyl transferase</fullName>
        <ecNumber evidence="4">2.7.8.-</ecNumber>
    </submittedName>
</protein>
<dbReference type="AlphaFoldDB" id="A0AAW8GHY1"/>
<comment type="similarity">
    <text evidence="1">Belongs to the P-Pant transferase superfamily. Gsp/Sfp/HetI/AcpT family.</text>
</comment>
<dbReference type="Gene3D" id="3.90.470.20">
    <property type="entry name" value="4'-phosphopantetheinyl transferase domain"/>
    <property type="match status" value="2"/>
</dbReference>
<proteinExistence type="inferred from homology"/>
<name>A0AAW8GHY1_9GAMM</name>
<accession>A0AAW8GHY1</accession>
<dbReference type="Proteomes" id="UP001234354">
    <property type="component" value="Unassembled WGS sequence"/>
</dbReference>
<evidence type="ECO:0000259" key="3">
    <source>
        <dbReference type="Pfam" id="PF01648"/>
    </source>
</evidence>
<dbReference type="EC" id="2.7.8.-" evidence="4"/>
<evidence type="ECO:0000256" key="2">
    <source>
        <dbReference type="ARBA" id="ARBA00022679"/>
    </source>
</evidence>
<dbReference type="GO" id="GO:0000287">
    <property type="term" value="F:magnesium ion binding"/>
    <property type="evidence" value="ECO:0007669"/>
    <property type="project" value="InterPro"/>
</dbReference>
<dbReference type="InterPro" id="IPR037143">
    <property type="entry name" value="4-PPantetheinyl_Trfase_dom_sf"/>
</dbReference>
<sequence length="217" mass="23802">MHMAEPSETFFAQHRIGPLQVWWTSHPARGSGEPVARPLLAAWFDTAPEALPLQRDPRGRPRLEGALAAHDVGWSHSGDALLLATGPQVQLGVDVERLRPRPRALELAERFFAPAETQALRALPEHERTDAFLRLWCAKEALLKAHGHGISFGLERLTFAPVGDLDALDAAPLQLVACDPRLGAPSDWTLHQWQPHPHYLAAVAWRAAPDGAAPGLR</sequence>
<dbReference type="InterPro" id="IPR008278">
    <property type="entry name" value="4-PPantetheinyl_Trfase_dom"/>
</dbReference>
<reference evidence="4" key="1">
    <citation type="submission" date="2023-07" db="EMBL/GenBank/DDBJ databases">
        <title>Functional and genomic diversity of the sorghum phyllosphere microbiome.</title>
        <authorList>
            <person name="Shade A."/>
        </authorList>
    </citation>
    <scope>NUCLEOTIDE SEQUENCE</scope>
    <source>
        <strain evidence="4">SORGH_AS_0908</strain>
    </source>
</reference>
<evidence type="ECO:0000256" key="1">
    <source>
        <dbReference type="ARBA" id="ARBA00010990"/>
    </source>
</evidence>
<dbReference type="PANTHER" id="PTHR12215">
    <property type="entry name" value="PHOSPHOPANTETHEINE TRANSFERASE"/>
    <property type="match status" value="1"/>
</dbReference>
<dbReference type="PANTHER" id="PTHR12215:SF10">
    <property type="entry name" value="L-AMINOADIPATE-SEMIALDEHYDE DEHYDROGENASE-PHOSPHOPANTETHEINYL TRANSFERASE"/>
    <property type="match status" value="1"/>
</dbReference>
<dbReference type="GO" id="GO:0008897">
    <property type="term" value="F:holo-[acyl-carrier-protein] synthase activity"/>
    <property type="evidence" value="ECO:0007669"/>
    <property type="project" value="InterPro"/>
</dbReference>
<evidence type="ECO:0000313" key="4">
    <source>
        <dbReference type="EMBL" id="MDQ1121253.1"/>
    </source>
</evidence>
<dbReference type="GO" id="GO:0005829">
    <property type="term" value="C:cytosol"/>
    <property type="evidence" value="ECO:0007669"/>
    <property type="project" value="TreeGrafter"/>
</dbReference>
<keyword evidence="2 4" id="KW-0808">Transferase</keyword>
<dbReference type="InterPro" id="IPR050559">
    <property type="entry name" value="P-Pant_transferase_sf"/>
</dbReference>
<gene>
    <name evidence="4" type="ORF">QE383_003561</name>
</gene>
<dbReference type="Pfam" id="PF01648">
    <property type="entry name" value="ACPS"/>
    <property type="match status" value="1"/>
</dbReference>
<dbReference type="EMBL" id="JAUTBB010000001">
    <property type="protein sequence ID" value="MDQ1121253.1"/>
    <property type="molecule type" value="Genomic_DNA"/>
</dbReference>
<organism evidence="4 5">
    <name type="scientific">Pseudoxanthomonas winnipegensis</name>
    <dbReference type="NCBI Taxonomy" id="2480810"/>
    <lineage>
        <taxon>Bacteria</taxon>
        <taxon>Pseudomonadati</taxon>
        <taxon>Pseudomonadota</taxon>
        <taxon>Gammaproteobacteria</taxon>
        <taxon>Lysobacterales</taxon>
        <taxon>Lysobacteraceae</taxon>
        <taxon>Pseudoxanthomonas</taxon>
    </lineage>
</organism>